<evidence type="ECO:0000256" key="4">
    <source>
        <dbReference type="ARBA" id="ARBA00032089"/>
    </source>
</evidence>
<evidence type="ECO:0000313" key="9">
    <source>
        <dbReference type="Proteomes" id="UP000183255"/>
    </source>
</evidence>
<accession>A0A1G8NH26</accession>
<dbReference type="Pfam" id="PF04085">
    <property type="entry name" value="MreC"/>
    <property type="match status" value="1"/>
</dbReference>
<comment type="function">
    <text evidence="5">Involved in formation and maintenance of cell shape.</text>
</comment>
<dbReference type="Proteomes" id="UP000183255">
    <property type="component" value="Unassembled WGS sequence"/>
</dbReference>
<evidence type="ECO:0000256" key="2">
    <source>
        <dbReference type="ARBA" id="ARBA00013855"/>
    </source>
</evidence>
<proteinExistence type="inferred from homology"/>
<dbReference type="GO" id="GO:0005886">
    <property type="term" value="C:plasma membrane"/>
    <property type="evidence" value="ECO:0007669"/>
    <property type="project" value="TreeGrafter"/>
</dbReference>
<evidence type="ECO:0000259" key="7">
    <source>
        <dbReference type="Pfam" id="PF04085"/>
    </source>
</evidence>
<dbReference type="PANTHER" id="PTHR34138:SF1">
    <property type="entry name" value="CELL SHAPE-DETERMINING PROTEIN MREC"/>
    <property type="match status" value="1"/>
</dbReference>
<evidence type="ECO:0000313" key="8">
    <source>
        <dbReference type="EMBL" id="SDI79455.1"/>
    </source>
</evidence>
<dbReference type="Gene3D" id="2.40.10.340">
    <property type="entry name" value="Rod shape-determining protein MreC, domain 1"/>
    <property type="match status" value="1"/>
</dbReference>
<dbReference type="InterPro" id="IPR055342">
    <property type="entry name" value="MreC_beta-barrel_core"/>
</dbReference>
<dbReference type="EMBL" id="FNDZ01000004">
    <property type="protein sequence ID" value="SDI79455.1"/>
    <property type="molecule type" value="Genomic_DNA"/>
</dbReference>
<name>A0A1G8NH26_9CLOT</name>
<organism evidence="8 9">
    <name type="scientific">Proteiniclasticum ruminis</name>
    <dbReference type="NCBI Taxonomy" id="398199"/>
    <lineage>
        <taxon>Bacteria</taxon>
        <taxon>Bacillati</taxon>
        <taxon>Bacillota</taxon>
        <taxon>Clostridia</taxon>
        <taxon>Eubacteriales</taxon>
        <taxon>Clostridiaceae</taxon>
        <taxon>Proteiniclasticum</taxon>
    </lineage>
</organism>
<evidence type="ECO:0000256" key="3">
    <source>
        <dbReference type="ARBA" id="ARBA00022960"/>
    </source>
</evidence>
<comment type="similarity">
    <text evidence="1 5">Belongs to the MreC family.</text>
</comment>
<evidence type="ECO:0000256" key="6">
    <source>
        <dbReference type="SAM" id="Coils"/>
    </source>
</evidence>
<feature type="coiled-coil region" evidence="6">
    <location>
        <begin position="68"/>
        <end position="105"/>
    </location>
</feature>
<dbReference type="InterPro" id="IPR042175">
    <property type="entry name" value="Cell/Rod_MreC_2"/>
</dbReference>
<dbReference type="InterPro" id="IPR042177">
    <property type="entry name" value="Cell/Rod_1"/>
</dbReference>
<dbReference type="PANTHER" id="PTHR34138">
    <property type="entry name" value="CELL SHAPE-DETERMINING PROTEIN MREC"/>
    <property type="match status" value="1"/>
</dbReference>
<keyword evidence="3 5" id="KW-0133">Cell shape</keyword>
<dbReference type="PIRSF" id="PIRSF038471">
    <property type="entry name" value="MreC"/>
    <property type="match status" value="1"/>
</dbReference>
<keyword evidence="6" id="KW-0175">Coiled coil</keyword>
<feature type="domain" description="Rod shape-determining protein MreC beta-barrel core" evidence="7">
    <location>
        <begin position="122"/>
        <end position="273"/>
    </location>
</feature>
<gene>
    <name evidence="8" type="ORF">SAMN05421804_104202</name>
</gene>
<reference evidence="8 9" key="1">
    <citation type="submission" date="2016-10" db="EMBL/GenBank/DDBJ databases">
        <authorList>
            <person name="de Groot N.N."/>
        </authorList>
    </citation>
    <scope>NUCLEOTIDE SEQUENCE [LARGE SCALE GENOMIC DNA]</scope>
    <source>
        <strain evidence="8 9">CGMCC 1.5058</strain>
    </source>
</reference>
<dbReference type="Gene3D" id="2.40.10.350">
    <property type="entry name" value="Rod shape-determining protein MreC, domain 2"/>
    <property type="match status" value="1"/>
</dbReference>
<dbReference type="NCBIfam" id="TIGR00219">
    <property type="entry name" value="mreC"/>
    <property type="match status" value="1"/>
</dbReference>
<sequence>MSKLLKNKLSRRIVLLAAVLIVLFGFTVYKDQKTLVESGAGTALNPVQSVLYTVNKRMESFIDFFLRYEEVKEENESLLLENIELKANLRNYEALKTENERLREMFSFKTRMDQYDYVGVNIIGRSGGGIITSYVIDRGEEDGLLSGMVVMTEEGIVGQITETAKTWSLVETLSSENIAIHVKSTEDVSISGILEGHIGSGQTQMAKISFLPIDSTIKEGDTIVTSGLGRFYPPDFLVGTVMRVEEDKGNLMKTAIVETAVDFKRAAQLFVVKPKSMGDVEY</sequence>
<dbReference type="AlphaFoldDB" id="A0A1G8NH26"/>
<evidence type="ECO:0000256" key="5">
    <source>
        <dbReference type="PIRNR" id="PIRNR038471"/>
    </source>
</evidence>
<evidence type="ECO:0000256" key="1">
    <source>
        <dbReference type="ARBA" id="ARBA00009369"/>
    </source>
</evidence>
<protein>
    <recommendedName>
        <fullName evidence="2 5">Cell shape-determining protein MreC</fullName>
    </recommendedName>
    <alternativeName>
        <fullName evidence="4 5">Cell shape protein MreC</fullName>
    </alternativeName>
</protein>
<dbReference type="GO" id="GO:0008360">
    <property type="term" value="P:regulation of cell shape"/>
    <property type="evidence" value="ECO:0007669"/>
    <property type="project" value="UniProtKB-KW"/>
</dbReference>
<dbReference type="InterPro" id="IPR007221">
    <property type="entry name" value="MreC"/>
</dbReference>